<reference evidence="3 4" key="1">
    <citation type="submission" date="2015-11" db="EMBL/GenBank/DDBJ databases">
        <title>Genomic analysis of 38 Legionella species identifies large and diverse effector repertoires.</title>
        <authorList>
            <person name="Burstein D."/>
            <person name="Amaro F."/>
            <person name="Zusman T."/>
            <person name="Lifshitz Z."/>
            <person name="Cohen O."/>
            <person name="Gilbert J.A."/>
            <person name="Pupko T."/>
            <person name="Shuman H.A."/>
            <person name="Segal G."/>
        </authorList>
    </citation>
    <scope>NUCLEOTIDE SEQUENCE [LARGE SCALE GENOMIC DNA]</scope>
    <source>
        <strain evidence="3 4">ATCC 51914</strain>
    </source>
</reference>
<dbReference type="PANTHER" id="PTHR34606">
    <property type="entry name" value="BON DOMAIN-CONTAINING PROTEIN"/>
    <property type="match status" value="1"/>
</dbReference>
<keyword evidence="1" id="KW-0732">Signal</keyword>
<gene>
    <name evidence="3" type="ORF">Lwal_2198</name>
</gene>
<evidence type="ECO:0000259" key="2">
    <source>
        <dbReference type="PROSITE" id="PS50914"/>
    </source>
</evidence>
<dbReference type="AlphaFoldDB" id="A0A0W1A536"/>
<dbReference type="STRING" id="66969.Lwal_2198"/>
<comment type="caution">
    <text evidence="3">The sequence shown here is derived from an EMBL/GenBank/DDBJ whole genome shotgun (WGS) entry which is preliminary data.</text>
</comment>
<dbReference type="OrthoDB" id="9783990at2"/>
<sequence>MLKQGCLIFAVIILSTCLTGCVGAVWTGANLVYDRHNVYKKLDDYHLLVELNNALAEKQTFKNSACALDYAVFNKDLLIAGHVPDQEYFDELLSRLSKLKGYRHLYNKVRIAQMGSNSAQDTWITTKIRSKIFADDSIDPNAFKVVTSDNVVYLMGDVRPEEAKKVVYIARNTNGVVKVVKLMNYFTYQPKSNMA</sequence>
<keyword evidence="3" id="KW-0449">Lipoprotein</keyword>
<dbReference type="InterPro" id="IPR051686">
    <property type="entry name" value="Lipoprotein_DolP"/>
</dbReference>
<evidence type="ECO:0000313" key="4">
    <source>
        <dbReference type="Proteomes" id="UP000054729"/>
    </source>
</evidence>
<dbReference type="Proteomes" id="UP000054729">
    <property type="component" value="Unassembled WGS sequence"/>
</dbReference>
<dbReference type="PATRIC" id="fig|66969.6.peg.2390"/>
<dbReference type="SMART" id="SM00749">
    <property type="entry name" value="BON"/>
    <property type="match status" value="1"/>
</dbReference>
<evidence type="ECO:0000256" key="1">
    <source>
        <dbReference type="ARBA" id="ARBA00022729"/>
    </source>
</evidence>
<dbReference type="PROSITE" id="PS50914">
    <property type="entry name" value="BON"/>
    <property type="match status" value="1"/>
</dbReference>
<dbReference type="Pfam" id="PF04972">
    <property type="entry name" value="BON"/>
    <property type="match status" value="1"/>
</dbReference>
<dbReference type="PANTHER" id="PTHR34606:SF4">
    <property type="entry name" value="OUTER MEMBRANE LIPOPROTEIN DOLP"/>
    <property type="match status" value="1"/>
</dbReference>
<keyword evidence="4" id="KW-1185">Reference proteome</keyword>
<dbReference type="EMBL" id="LNZB01000051">
    <property type="protein sequence ID" value="KTD76476.1"/>
    <property type="molecule type" value="Genomic_DNA"/>
</dbReference>
<evidence type="ECO:0000313" key="3">
    <source>
        <dbReference type="EMBL" id="KTD76476.1"/>
    </source>
</evidence>
<accession>A0A0W1A536</accession>
<feature type="domain" description="BON" evidence="2">
    <location>
        <begin position="120"/>
        <end position="190"/>
    </location>
</feature>
<dbReference type="RefSeq" id="WP_058480829.1">
    <property type="nucleotide sequence ID" value="NZ_CAAAIQ010000001.1"/>
</dbReference>
<proteinExistence type="predicted"/>
<protein>
    <submittedName>
        <fullName evidence="3">Hemolysin, lipoprotein</fullName>
    </submittedName>
</protein>
<organism evidence="3 4">
    <name type="scientific">Legionella waltersii</name>
    <dbReference type="NCBI Taxonomy" id="66969"/>
    <lineage>
        <taxon>Bacteria</taxon>
        <taxon>Pseudomonadati</taxon>
        <taxon>Pseudomonadota</taxon>
        <taxon>Gammaproteobacteria</taxon>
        <taxon>Legionellales</taxon>
        <taxon>Legionellaceae</taxon>
        <taxon>Legionella</taxon>
    </lineage>
</organism>
<name>A0A0W1A536_9GAMM</name>
<dbReference type="InterPro" id="IPR007055">
    <property type="entry name" value="BON_dom"/>
</dbReference>
<dbReference type="InterPro" id="IPR014004">
    <property type="entry name" value="Transpt-assoc_nodulatn_dom_bac"/>
</dbReference>